<dbReference type="EMBL" id="JAYGHT010000073">
    <property type="protein sequence ID" value="MEA5520035.1"/>
    <property type="molecule type" value="Genomic_DNA"/>
</dbReference>
<organism evidence="1 2">
    <name type="scientific">Limnoraphis robusta CCNP1315</name>
    <dbReference type="NCBI Taxonomy" id="3110306"/>
    <lineage>
        <taxon>Bacteria</taxon>
        <taxon>Bacillati</taxon>
        <taxon>Cyanobacteriota</taxon>
        <taxon>Cyanophyceae</taxon>
        <taxon>Oscillatoriophycideae</taxon>
        <taxon>Oscillatoriales</taxon>
        <taxon>Sirenicapillariaceae</taxon>
        <taxon>Limnoraphis</taxon>
    </lineage>
</organism>
<comment type="caution">
    <text evidence="1">The sequence shown here is derived from an EMBL/GenBank/DDBJ whole genome shotgun (WGS) entry which is preliminary data.</text>
</comment>
<gene>
    <name evidence="1" type="ORF">VB854_13890</name>
</gene>
<dbReference type="InterPro" id="IPR037257">
    <property type="entry name" value="T2SS_E_N_sf"/>
</dbReference>
<proteinExistence type="predicted"/>
<evidence type="ECO:0000313" key="1">
    <source>
        <dbReference type="EMBL" id="MEA5520035.1"/>
    </source>
</evidence>
<sequence length="68" mass="7912">MTQVKLGQILVRKKLISFSQLEQALTFQSSSSQKLGELLVTQRLIGEEDLQQAIKEQYWRDNGFWVID</sequence>
<reference evidence="1 2" key="1">
    <citation type="submission" date="2023-12" db="EMBL/GenBank/DDBJ databases">
        <title>Baltic Sea Cyanobacteria.</title>
        <authorList>
            <person name="Delbaje E."/>
            <person name="Fewer D.P."/>
            <person name="Shishido T.K."/>
        </authorList>
    </citation>
    <scope>NUCLEOTIDE SEQUENCE [LARGE SCALE GENOMIC DNA]</scope>
    <source>
        <strain evidence="1 2">CCNP 1315</strain>
    </source>
</reference>
<accession>A0ABU5TZ71</accession>
<evidence type="ECO:0000313" key="2">
    <source>
        <dbReference type="Proteomes" id="UP001301728"/>
    </source>
</evidence>
<keyword evidence="2" id="KW-1185">Reference proteome</keyword>
<name>A0ABU5TZ71_9CYAN</name>
<protein>
    <submittedName>
        <fullName evidence="1">Uncharacterized protein</fullName>
    </submittedName>
</protein>
<dbReference type="SUPFAM" id="SSF160246">
    <property type="entry name" value="EspE N-terminal domain-like"/>
    <property type="match status" value="1"/>
</dbReference>
<dbReference type="Proteomes" id="UP001301728">
    <property type="component" value="Unassembled WGS sequence"/>
</dbReference>
<dbReference type="RefSeq" id="WP_323222689.1">
    <property type="nucleotide sequence ID" value="NZ_JAYGHT010000073.1"/>
</dbReference>